<comment type="caution">
    <text evidence="2">The sequence shown here is derived from an EMBL/GenBank/DDBJ whole genome shotgun (WGS) entry which is preliminary data.</text>
</comment>
<feature type="transmembrane region" description="Helical" evidence="1">
    <location>
        <begin position="12"/>
        <end position="29"/>
    </location>
</feature>
<accession>A0AAN7JBA1</accession>
<organism evidence="2 3">
    <name type="scientific">Trapa incisa</name>
    <dbReference type="NCBI Taxonomy" id="236973"/>
    <lineage>
        <taxon>Eukaryota</taxon>
        <taxon>Viridiplantae</taxon>
        <taxon>Streptophyta</taxon>
        <taxon>Embryophyta</taxon>
        <taxon>Tracheophyta</taxon>
        <taxon>Spermatophyta</taxon>
        <taxon>Magnoliopsida</taxon>
        <taxon>eudicotyledons</taxon>
        <taxon>Gunneridae</taxon>
        <taxon>Pentapetalae</taxon>
        <taxon>rosids</taxon>
        <taxon>malvids</taxon>
        <taxon>Myrtales</taxon>
        <taxon>Lythraceae</taxon>
        <taxon>Trapa</taxon>
    </lineage>
</organism>
<keyword evidence="3" id="KW-1185">Reference proteome</keyword>
<feature type="transmembrane region" description="Helical" evidence="1">
    <location>
        <begin position="49"/>
        <end position="67"/>
    </location>
</feature>
<evidence type="ECO:0000256" key="1">
    <source>
        <dbReference type="SAM" id="Phobius"/>
    </source>
</evidence>
<sequence length="133" mass="14625">METEEGSDTSRVLMYLLYRAAEVGGYAIFGLGPMADLYGFVFPEDSPTLKFAAMAVHHILSGALVCMSKLKVSANGQSYFVMEYKRLMVELSVVLFTLLVYSYCGAHTGSIAFPETVSAGFCHNSTLDKDIRR</sequence>
<keyword evidence="1" id="KW-0472">Membrane</keyword>
<reference evidence="2 3" key="1">
    <citation type="journal article" date="2023" name="Hortic Res">
        <title>Pangenome of water caltrop reveals structural variations and asymmetric subgenome divergence after allopolyploidization.</title>
        <authorList>
            <person name="Zhang X."/>
            <person name="Chen Y."/>
            <person name="Wang L."/>
            <person name="Yuan Y."/>
            <person name="Fang M."/>
            <person name="Shi L."/>
            <person name="Lu R."/>
            <person name="Comes H.P."/>
            <person name="Ma Y."/>
            <person name="Chen Y."/>
            <person name="Huang G."/>
            <person name="Zhou Y."/>
            <person name="Zheng Z."/>
            <person name="Qiu Y."/>
        </authorList>
    </citation>
    <scope>NUCLEOTIDE SEQUENCE [LARGE SCALE GENOMIC DNA]</scope>
    <source>
        <tissue evidence="2">Roots</tissue>
    </source>
</reference>
<name>A0AAN7JBA1_9MYRT</name>
<protein>
    <submittedName>
        <fullName evidence="2">Uncharacterized protein</fullName>
    </submittedName>
</protein>
<dbReference type="AlphaFoldDB" id="A0AAN7JBA1"/>
<keyword evidence="1" id="KW-0812">Transmembrane</keyword>
<evidence type="ECO:0000313" key="2">
    <source>
        <dbReference type="EMBL" id="KAK4744816.1"/>
    </source>
</evidence>
<keyword evidence="1" id="KW-1133">Transmembrane helix</keyword>
<evidence type="ECO:0000313" key="3">
    <source>
        <dbReference type="Proteomes" id="UP001345219"/>
    </source>
</evidence>
<feature type="transmembrane region" description="Helical" evidence="1">
    <location>
        <begin position="87"/>
        <end position="103"/>
    </location>
</feature>
<proteinExistence type="predicted"/>
<gene>
    <name evidence="2" type="ORF">SAY87_011128</name>
</gene>
<dbReference type="EMBL" id="JAXIOK010000022">
    <property type="protein sequence ID" value="KAK4744816.1"/>
    <property type="molecule type" value="Genomic_DNA"/>
</dbReference>
<dbReference type="Proteomes" id="UP001345219">
    <property type="component" value="Chromosome 9"/>
</dbReference>